<dbReference type="RefSeq" id="WP_164614888.1">
    <property type="nucleotide sequence ID" value="NZ_JAAIKE010000010.1"/>
</dbReference>
<evidence type="ECO:0000313" key="4">
    <source>
        <dbReference type="Proteomes" id="UP000481421"/>
    </source>
</evidence>
<gene>
    <name evidence="3" type="ORF">G3572_19085</name>
</gene>
<feature type="region of interest" description="Disordered" evidence="2">
    <location>
        <begin position="1"/>
        <end position="22"/>
    </location>
</feature>
<evidence type="ECO:0000313" key="3">
    <source>
        <dbReference type="EMBL" id="NEX48316.1"/>
    </source>
</evidence>
<dbReference type="PANTHER" id="PTHR35024">
    <property type="entry name" value="HYPOTHETICAL CYTOSOLIC PROTEIN"/>
    <property type="match status" value="1"/>
</dbReference>
<accession>A0A6B3RSZ1</accession>
<organism evidence="3 4">
    <name type="scientific">Pseudotabrizicola algicola</name>
    <dbReference type="NCBI Taxonomy" id="2709381"/>
    <lineage>
        <taxon>Bacteria</taxon>
        <taxon>Pseudomonadati</taxon>
        <taxon>Pseudomonadota</taxon>
        <taxon>Alphaproteobacteria</taxon>
        <taxon>Rhodobacterales</taxon>
        <taxon>Paracoccaceae</taxon>
        <taxon>Pseudotabrizicola</taxon>
    </lineage>
</organism>
<comment type="caution">
    <text evidence="3">The sequence shown here is derived from an EMBL/GenBank/DDBJ whole genome shotgun (WGS) entry which is preliminary data.</text>
</comment>
<dbReference type="AlphaFoldDB" id="A0A6B3RSZ1"/>
<keyword evidence="4" id="KW-1185">Reference proteome</keyword>
<evidence type="ECO:0000256" key="2">
    <source>
        <dbReference type="SAM" id="MobiDB-lite"/>
    </source>
</evidence>
<dbReference type="Pfam" id="PF04519">
    <property type="entry name" value="Bactofilin"/>
    <property type="match status" value="1"/>
</dbReference>
<dbReference type="EMBL" id="JAAIKE010000010">
    <property type="protein sequence ID" value="NEX48316.1"/>
    <property type="molecule type" value="Genomic_DNA"/>
</dbReference>
<evidence type="ECO:0000256" key="1">
    <source>
        <dbReference type="ARBA" id="ARBA00044755"/>
    </source>
</evidence>
<comment type="similarity">
    <text evidence="1">Belongs to the bactofilin family.</text>
</comment>
<protein>
    <submittedName>
        <fullName evidence="3">Polymer-forming cytoskeletal protein</fullName>
    </submittedName>
</protein>
<name>A0A6B3RSZ1_9RHOB</name>
<sequence>MFNKTSDQTAAPGGVPAARPSNTKSVFASDLKITGEISSIGDIEMMGDIDGNITARSLSVGAEGRMNGTITAESVDVRGTVDGQISASTFTLRAAAHVAADVTYKTLVIESGAQIEGRFARHKG</sequence>
<proteinExistence type="inferred from homology"/>
<dbReference type="InterPro" id="IPR007607">
    <property type="entry name" value="BacA/B"/>
</dbReference>
<dbReference type="PANTHER" id="PTHR35024:SF4">
    <property type="entry name" value="POLYMER-FORMING CYTOSKELETAL PROTEIN"/>
    <property type="match status" value="1"/>
</dbReference>
<dbReference type="Proteomes" id="UP000481421">
    <property type="component" value="Unassembled WGS sequence"/>
</dbReference>
<reference evidence="3 4" key="1">
    <citation type="submission" date="2020-02" db="EMBL/GenBank/DDBJ databases">
        <title>Rhodobacter algicola sp. nov., isolated from microalga culture.</title>
        <authorList>
            <person name="Park C.-Y."/>
        </authorList>
    </citation>
    <scope>NUCLEOTIDE SEQUENCE [LARGE SCALE GENOMIC DNA]</scope>
    <source>
        <strain evidence="3 4">ETT8</strain>
    </source>
</reference>